<dbReference type="OrthoDB" id="1494384at2"/>
<dbReference type="STRING" id="264732.Moth_1426"/>
<dbReference type="PANTHER" id="PTHR40660">
    <property type="entry name" value="5'-PHOSPHATE OXIDASE PUTATIVE DOMAIN-CONTAINING PROTEIN-RELATED"/>
    <property type="match status" value="1"/>
</dbReference>
<dbReference type="HOGENOM" id="CLU_118461_1_0_9"/>
<name>Q2RIK0_MOOTA</name>
<accession>Q2RIK0</accession>
<dbReference type="KEGG" id="mta:Moth_1426"/>
<gene>
    <name evidence="2" type="ordered locus">Moth_1426</name>
</gene>
<dbReference type="Gene3D" id="2.30.110.10">
    <property type="entry name" value="Electron Transport, Fmn-binding Protein, Chain A"/>
    <property type="match status" value="1"/>
</dbReference>
<sequence>MAKLNSEVKNVIAKQGVFPMATASKDGLPNVVPMTFVKVYDDEHLLIVDNFMEKSKDNLINNPYVAICVWSMEDKQAYQIKGKAAIHTSGQIFDEAVAWVKREMPVLQPKSAVLIEITNIYVCQPGDNLGKEL</sequence>
<evidence type="ECO:0000313" key="2">
    <source>
        <dbReference type="EMBL" id="ABC19739.1"/>
    </source>
</evidence>
<dbReference type="InterPro" id="IPR012349">
    <property type="entry name" value="Split_barrel_FMN-bd"/>
</dbReference>
<dbReference type="PATRIC" id="fig|264732.11.peg.1535"/>
<dbReference type="PANTHER" id="PTHR40660:SF1">
    <property type="entry name" value="5'-PHOSPHATE OXIDASE PUTATIVE DOMAIN-CONTAINING PROTEIN-RELATED"/>
    <property type="match status" value="1"/>
</dbReference>
<dbReference type="SUPFAM" id="SSF50475">
    <property type="entry name" value="FMN-binding split barrel"/>
    <property type="match status" value="1"/>
</dbReference>
<dbReference type="eggNOG" id="COG3576">
    <property type="taxonomic scope" value="Bacteria"/>
</dbReference>
<dbReference type="Pfam" id="PF01243">
    <property type="entry name" value="PNPOx_N"/>
    <property type="match status" value="1"/>
</dbReference>
<dbReference type="InterPro" id="IPR011576">
    <property type="entry name" value="Pyridox_Oxase_N"/>
</dbReference>
<organism evidence="2">
    <name type="scientific">Moorella thermoacetica (strain ATCC 39073 / JCM 9320)</name>
    <dbReference type="NCBI Taxonomy" id="264732"/>
    <lineage>
        <taxon>Bacteria</taxon>
        <taxon>Bacillati</taxon>
        <taxon>Bacillota</taxon>
        <taxon>Clostridia</taxon>
        <taxon>Neomoorellales</taxon>
        <taxon>Neomoorellaceae</taxon>
        <taxon>Neomoorella</taxon>
    </lineage>
</organism>
<proteinExistence type="predicted"/>
<dbReference type="EnsemblBacteria" id="ABC19739">
    <property type="protein sequence ID" value="ABC19739"/>
    <property type="gene ID" value="Moth_1426"/>
</dbReference>
<protein>
    <submittedName>
        <fullName evidence="2">Pyridoxamine 5'-phosphate oxidase-related, FMN-binding protein</fullName>
    </submittedName>
</protein>
<reference evidence="2" key="1">
    <citation type="submission" date="2005-12" db="EMBL/GenBank/DDBJ databases">
        <title>Complete sequence of Moorella thermoacetica ATCC 39073.</title>
        <authorList>
            <consortium name="US DOE Joint Genome Institute"/>
            <person name="Copeland A."/>
            <person name="Lucas S."/>
            <person name="Lapidus A."/>
            <person name="Barry K."/>
            <person name="Detter J.C."/>
            <person name="Glavina T."/>
            <person name="Hammon N."/>
            <person name="Israni S."/>
            <person name="Pitluck S."/>
            <person name="Chertkov O."/>
            <person name="Saunders E.H."/>
            <person name="Brettin T."/>
            <person name="Bruce D."/>
            <person name="Han C."/>
            <person name="Tapia R."/>
            <person name="Gilna P."/>
            <person name="Schmutz J."/>
            <person name="Larimer F."/>
            <person name="Land M."/>
            <person name="Kyrpides N."/>
            <person name="Anderson I."/>
            <person name="Richardson P."/>
            <person name="Ragsdale S."/>
        </authorList>
    </citation>
    <scope>NUCLEOTIDE SEQUENCE</scope>
    <source>
        <strain evidence="2">ATCC 39073</strain>
    </source>
</reference>
<feature type="domain" description="Pyridoxamine 5'-phosphate oxidase N-terminal" evidence="1">
    <location>
        <begin position="6"/>
        <end position="122"/>
    </location>
</feature>
<dbReference type="AlphaFoldDB" id="Q2RIK0"/>
<dbReference type="EMBL" id="CP000232">
    <property type="protein sequence ID" value="ABC19739.1"/>
    <property type="molecule type" value="Genomic_DNA"/>
</dbReference>
<evidence type="ECO:0000259" key="1">
    <source>
        <dbReference type="Pfam" id="PF01243"/>
    </source>
</evidence>